<accession>A0A2N6PJB2</accession>
<comment type="caution">
    <text evidence="1">The sequence shown here is derived from an EMBL/GenBank/DDBJ whole genome shotgun (WGS) entry which is preliminary data.</text>
</comment>
<name>A0A2N6PJB2_9MICO</name>
<organism evidence="1 2">
    <name type="scientific">Brevibacterium luteolum</name>
    <dbReference type="NCBI Taxonomy" id="199591"/>
    <lineage>
        <taxon>Bacteria</taxon>
        <taxon>Bacillati</taxon>
        <taxon>Actinomycetota</taxon>
        <taxon>Actinomycetes</taxon>
        <taxon>Micrococcales</taxon>
        <taxon>Brevibacteriaceae</taxon>
        <taxon>Brevibacterium</taxon>
    </lineage>
</organism>
<dbReference type="Proteomes" id="UP000235703">
    <property type="component" value="Unassembled WGS sequence"/>
</dbReference>
<dbReference type="EMBL" id="PNFZ01000002">
    <property type="protein sequence ID" value="PMB98765.1"/>
    <property type="molecule type" value="Genomic_DNA"/>
</dbReference>
<reference evidence="1 2" key="1">
    <citation type="submission" date="2017-09" db="EMBL/GenBank/DDBJ databases">
        <title>Bacterial strain isolated from the female urinary microbiota.</title>
        <authorList>
            <person name="Thomas-White K."/>
            <person name="Kumar N."/>
            <person name="Forster S."/>
            <person name="Putonti C."/>
            <person name="Lawley T."/>
            <person name="Wolfe A.J."/>
        </authorList>
    </citation>
    <scope>NUCLEOTIDE SEQUENCE [LARGE SCALE GENOMIC DNA]</scope>
    <source>
        <strain evidence="1 2">UMB0680</strain>
    </source>
</reference>
<keyword evidence="2" id="KW-1185">Reference proteome</keyword>
<dbReference type="OrthoDB" id="2270427at2"/>
<gene>
    <name evidence="1" type="ORF">CJ198_05500</name>
</gene>
<protein>
    <submittedName>
        <fullName evidence="1">Uncharacterized protein</fullName>
    </submittedName>
</protein>
<sequence>MFYSIPETDRGLRDRLLYAARYHEFQLLRPGVLIGLTDTAELMLKTVGEIGSDGWVLTGRLTPADLAEVRQMAAIAFSWPIPGSASQN</sequence>
<evidence type="ECO:0000313" key="1">
    <source>
        <dbReference type="EMBL" id="PMB98765.1"/>
    </source>
</evidence>
<dbReference type="AlphaFoldDB" id="A0A2N6PJB2"/>
<proteinExistence type="predicted"/>
<dbReference type="RefSeq" id="WP_102161528.1">
    <property type="nucleotide sequence ID" value="NZ_PNFZ01000002.1"/>
</dbReference>
<evidence type="ECO:0000313" key="2">
    <source>
        <dbReference type="Proteomes" id="UP000235703"/>
    </source>
</evidence>